<gene>
    <name evidence="2" type="ORF">BEN30_00750</name>
</gene>
<dbReference type="AlphaFoldDB" id="A0A1E5Q505"/>
<dbReference type="Proteomes" id="UP000095347">
    <property type="component" value="Unassembled WGS sequence"/>
</dbReference>
<keyword evidence="1" id="KW-0812">Transmembrane</keyword>
<reference evidence="3" key="1">
    <citation type="submission" date="2016-07" db="EMBL/GenBank/DDBJ databases">
        <authorList>
            <person name="Florea S."/>
            <person name="Webb J.S."/>
            <person name="Jaromczyk J."/>
            <person name="Schardl C.L."/>
        </authorList>
    </citation>
    <scope>NUCLEOTIDE SEQUENCE [LARGE SCALE GENOMIC DNA]</scope>
    <source>
        <strain evidence="3">MV-1</strain>
    </source>
</reference>
<dbReference type="STRING" id="28181.BEN30_00750"/>
<name>A0A1E5Q505_9PROT</name>
<keyword evidence="1" id="KW-1133">Transmembrane helix</keyword>
<sequence>MDIFTDWGSKIADLDIYKRSMAAGLVPTSGQATFGSGAGGAQSMGDSFASTDYQKIGMWIAAAGLIIAVIALMKGR</sequence>
<evidence type="ECO:0000313" key="2">
    <source>
        <dbReference type="EMBL" id="OEJ64653.1"/>
    </source>
</evidence>
<accession>A0A1E5Q505</accession>
<dbReference type="EMBL" id="MCGG01000067">
    <property type="protein sequence ID" value="OEJ64653.1"/>
    <property type="molecule type" value="Genomic_DNA"/>
</dbReference>
<protein>
    <submittedName>
        <fullName evidence="2">Uncharacterized protein</fullName>
    </submittedName>
</protein>
<proteinExistence type="predicted"/>
<feature type="transmembrane region" description="Helical" evidence="1">
    <location>
        <begin position="56"/>
        <end position="73"/>
    </location>
</feature>
<organism evidence="2 3">
    <name type="scientific">Magnetovibrio blakemorei</name>
    <dbReference type="NCBI Taxonomy" id="28181"/>
    <lineage>
        <taxon>Bacteria</taxon>
        <taxon>Pseudomonadati</taxon>
        <taxon>Pseudomonadota</taxon>
        <taxon>Alphaproteobacteria</taxon>
        <taxon>Rhodospirillales</taxon>
        <taxon>Magnetovibrionaceae</taxon>
        <taxon>Magnetovibrio</taxon>
    </lineage>
</organism>
<keyword evidence="3" id="KW-1185">Reference proteome</keyword>
<evidence type="ECO:0000256" key="1">
    <source>
        <dbReference type="SAM" id="Phobius"/>
    </source>
</evidence>
<evidence type="ECO:0000313" key="3">
    <source>
        <dbReference type="Proteomes" id="UP000095347"/>
    </source>
</evidence>
<keyword evidence="1" id="KW-0472">Membrane</keyword>
<comment type="caution">
    <text evidence="2">The sequence shown here is derived from an EMBL/GenBank/DDBJ whole genome shotgun (WGS) entry which is preliminary data.</text>
</comment>